<dbReference type="Pfam" id="PF02361">
    <property type="entry name" value="CbiQ"/>
    <property type="match status" value="1"/>
</dbReference>
<dbReference type="GO" id="GO:0005886">
    <property type="term" value="C:plasma membrane"/>
    <property type="evidence" value="ECO:0007669"/>
    <property type="project" value="UniProtKB-ARBA"/>
</dbReference>
<dbReference type="InterPro" id="IPR003339">
    <property type="entry name" value="ABC/ECF_trnsptr_transmembrane"/>
</dbReference>
<evidence type="ECO:0000256" key="2">
    <source>
        <dbReference type="ARBA" id="ARBA00022475"/>
    </source>
</evidence>
<evidence type="ECO:0000313" key="7">
    <source>
        <dbReference type="EMBL" id="AXY25093.1"/>
    </source>
</evidence>
<protein>
    <submittedName>
        <fullName evidence="7">ABC transporter permease</fullName>
    </submittedName>
</protein>
<comment type="subcellular location">
    <subcellularLocation>
        <location evidence="1">Membrane</location>
        <topology evidence="1">Multi-pass membrane protein</topology>
    </subcellularLocation>
</comment>
<accession>A0A347WJ36</accession>
<keyword evidence="5 6" id="KW-0472">Membrane</keyword>
<sequence length="231" mass="26114">MQIHFDPRAKLVLLLLGPLLVDAQLAPGWEVATAFIYWVPFLLSGRYRMAVNFGLVYALQWFIMLWVIPRVESDFLLFSLTLFASGNRKMMPGLMAGFHFIATTSVGEMTSLLKRWRVPNGLVTMIAVMMRFFPTIYQDYQQIRDAMALRGIHRGFWGALRHPVRTFEYILVPMLMNASRVAQDITVSALTKGISLPGRHTSLISLKMGIQDWLLILLALVPFVAKGIGGL</sequence>
<organism evidence="7 8">
    <name type="scientific">Suicoccus acidiformans</name>
    <dbReference type="NCBI Taxonomy" id="2036206"/>
    <lineage>
        <taxon>Bacteria</taxon>
        <taxon>Bacillati</taxon>
        <taxon>Bacillota</taxon>
        <taxon>Bacilli</taxon>
        <taxon>Lactobacillales</taxon>
        <taxon>Aerococcaceae</taxon>
        <taxon>Suicoccus</taxon>
    </lineage>
</organism>
<keyword evidence="3 6" id="KW-0812">Transmembrane</keyword>
<keyword evidence="8" id="KW-1185">Reference proteome</keyword>
<dbReference type="CDD" id="cd16914">
    <property type="entry name" value="EcfT"/>
    <property type="match status" value="1"/>
</dbReference>
<evidence type="ECO:0000256" key="3">
    <source>
        <dbReference type="ARBA" id="ARBA00022692"/>
    </source>
</evidence>
<dbReference type="Proteomes" id="UP000263232">
    <property type="component" value="Chromosome"/>
</dbReference>
<dbReference type="KEGG" id="abae:CL176_03080"/>
<evidence type="ECO:0000313" key="8">
    <source>
        <dbReference type="Proteomes" id="UP000263232"/>
    </source>
</evidence>
<evidence type="ECO:0000256" key="1">
    <source>
        <dbReference type="ARBA" id="ARBA00004141"/>
    </source>
</evidence>
<evidence type="ECO:0000256" key="5">
    <source>
        <dbReference type="ARBA" id="ARBA00023136"/>
    </source>
</evidence>
<dbReference type="RefSeq" id="WP_118990009.1">
    <property type="nucleotide sequence ID" value="NZ_CP023434.1"/>
</dbReference>
<keyword evidence="4 6" id="KW-1133">Transmembrane helix</keyword>
<dbReference type="InterPro" id="IPR051611">
    <property type="entry name" value="ECF_transporter_component"/>
</dbReference>
<evidence type="ECO:0000256" key="6">
    <source>
        <dbReference type="SAM" id="Phobius"/>
    </source>
</evidence>
<dbReference type="PANTHER" id="PTHR34857:SF2">
    <property type="entry name" value="SLL0384 PROTEIN"/>
    <property type="match status" value="1"/>
</dbReference>
<dbReference type="PANTHER" id="PTHR34857">
    <property type="entry name" value="SLL0384 PROTEIN"/>
    <property type="match status" value="1"/>
</dbReference>
<keyword evidence="2" id="KW-1003">Cell membrane</keyword>
<proteinExistence type="predicted"/>
<gene>
    <name evidence="7" type="ORF">CL176_03080</name>
</gene>
<evidence type="ECO:0000256" key="4">
    <source>
        <dbReference type="ARBA" id="ARBA00022989"/>
    </source>
</evidence>
<dbReference type="EMBL" id="CP023434">
    <property type="protein sequence ID" value="AXY25093.1"/>
    <property type="molecule type" value="Genomic_DNA"/>
</dbReference>
<dbReference type="AlphaFoldDB" id="A0A347WJ36"/>
<feature type="transmembrane region" description="Helical" evidence="6">
    <location>
        <begin position="49"/>
        <end position="68"/>
    </location>
</feature>
<reference evidence="7 8" key="1">
    <citation type="submission" date="2017-09" db="EMBL/GenBank/DDBJ databases">
        <title>Complete genome sequence of Oxytococcus suis strain ZY16052.</title>
        <authorList>
            <person name="Li F."/>
        </authorList>
    </citation>
    <scope>NUCLEOTIDE SEQUENCE [LARGE SCALE GENOMIC DNA]</scope>
    <source>
        <strain evidence="7 8">ZY16052</strain>
    </source>
</reference>
<name>A0A347WJ36_9LACT</name>
<dbReference type="OrthoDB" id="3730291at2"/>